<accession>A0A1G2H6L1</accession>
<dbReference type="InterPro" id="IPR011761">
    <property type="entry name" value="ATP-grasp"/>
</dbReference>
<evidence type="ECO:0000256" key="1">
    <source>
        <dbReference type="PROSITE-ProRule" id="PRU00409"/>
    </source>
</evidence>
<dbReference type="Gene3D" id="3.30.470.20">
    <property type="entry name" value="ATP-grasp fold, B domain"/>
    <property type="match status" value="1"/>
</dbReference>
<dbReference type="InterPro" id="IPR053269">
    <property type="entry name" value="Asp-Met_ligase"/>
</dbReference>
<evidence type="ECO:0000313" key="4">
    <source>
        <dbReference type="Proteomes" id="UP000177932"/>
    </source>
</evidence>
<organism evidence="3 4">
    <name type="scientific">Candidatus Spechtbacteria bacterium RIFCSPHIGHO2_01_FULL_43_30</name>
    <dbReference type="NCBI Taxonomy" id="1802158"/>
    <lineage>
        <taxon>Bacteria</taxon>
        <taxon>Candidatus Spechtiibacteriota</taxon>
    </lineage>
</organism>
<evidence type="ECO:0000259" key="2">
    <source>
        <dbReference type="PROSITE" id="PS50975"/>
    </source>
</evidence>
<protein>
    <recommendedName>
        <fullName evidence="2">ATP-grasp domain-containing protein</fullName>
    </recommendedName>
</protein>
<dbReference type="PANTHER" id="PTHR37018:SF1">
    <property type="entry name" value="CULTURE SPECIFIC PROTEIN, PUTATIVE (AFU_ORTHOLOGUE AFUA_2G00130)-RELATED"/>
    <property type="match status" value="1"/>
</dbReference>
<dbReference type="PROSITE" id="PS50975">
    <property type="entry name" value="ATP_GRASP"/>
    <property type="match status" value="1"/>
</dbReference>
<proteinExistence type="predicted"/>
<dbReference type="GO" id="GO:0005524">
    <property type="term" value="F:ATP binding"/>
    <property type="evidence" value="ECO:0007669"/>
    <property type="project" value="UniProtKB-UniRule"/>
</dbReference>
<keyword evidence="1" id="KW-0067">ATP-binding</keyword>
<dbReference type="GO" id="GO:0046872">
    <property type="term" value="F:metal ion binding"/>
    <property type="evidence" value="ECO:0007669"/>
    <property type="project" value="InterPro"/>
</dbReference>
<dbReference type="Proteomes" id="UP000177932">
    <property type="component" value="Unassembled WGS sequence"/>
</dbReference>
<evidence type="ECO:0000313" key="3">
    <source>
        <dbReference type="EMBL" id="OGZ58107.1"/>
    </source>
</evidence>
<keyword evidence="1" id="KW-0547">Nucleotide-binding</keyword>
<sequence length="497" mass="56845">MISDLQTLKIFFKESVKTPIFGVGVYAFDRLGLEDVFQPYRMLALRYSLDTELIEKEIELLSLEKGRGTRHIVKPRNSTTVLTHEKTIRFLRPFKNPLIIPYKASSKMDAVCRENGWILAAPPTKFGKGLFENKVKFRRILEELRVPAPPGEITNASDLDFELLKHKYGVPFVLQHPQRGGGKGTFFIHSLEEWEHALRKMKFKEAEGIQIKEDISRLEVIIAKYIKGPSPSITGCVTRHGILSTSPQYQIIDAPELYNPTKGSGLFCGHDWSSARFSQDVRDQAYDAVQKVGVYFQKFGYKGIFGIDFIMDEKTQKLYVTECNPRLLGSFPTITMLQVMNNEPPILAFHLLEYLGINYNIDIVSVNEKMRAEKFGSQMFVHNLTLKWAHSGAFVKPGVYKMSPKLEFLRDGYAMKHLKNKDEFLLTDGVLQKGAHYSPNRRLCRIITLRGVLSEDKKTLSPWAKNIAISVHNSFNLRPARLARFIKFFNPNYLAKG</sequence>
<dbReference type="STRING" id="1802158.A2827_02680"/>
<comment type="caution">
    <text evidence="3">The sequence shown here is derived from an EMBL/GenBank/DDBJ whole genome shotgun (WGS) entry which is preliminary data.</text>
</comment>
<dbReference type="EMBL" id="MHOD01000014">
    <property type="protein sequence ID" value="OGZ58107.1"/>
    <property type="molecule type" value="Genomic_DNA"/>
</dbReference>
<dbReference type="Pfam" id="PF02655">
    <property type="entry name" value="ATP-grasp_3"/>
    <property type="match status" value="1"/>
</dbReference>
<name>A0A1G2H6L1_9BACT</name>
<feature type="domain" description="ATP-grasp" evidence="2">
    <location>
        <begin position="138"/>
        <end position="353"/>
    </location>
</feature>
<dbReference type="SUPFAM" id="SSF56059">
    <property type="entry name" value="Glutathione synthetase ATP-binding domain-like"/>
    <property type="match status" value="1"/>
</dbReference>
<gene>
    <name evidence="3" type="ORF">A2827_02680</name>
</gene>
<dbReference type="AlphaFoldDB" id="A0A1G2H6L1"/>
<dbReference type="PANTHER" id="PTHR37018">
    <property type="entry name" value="CULTURE SPECIFIC PROTEIN, PUTATIVE (AFU_ORTHOLOGUE AFUA_2G00130)-RELATED"/>
    <property type="match status" value="1"/>
</dbReference>
<dbReference type="InterPro" id="IPR003806">
    <property type="entry name" value="ATP-grasp_PylC-type"/>
</dbReference>
<reference evidence="3 4" key="1">
    <citation type="journal article" date="2016" name="Nat. Commun.">
        <title>Thousands of microbial genomes shed light on interconnected biogeochemical processes in an aquifer system.</title>
        <authorList>
            <person name="Anantharaman K."/>
            <person name="Brown C.T."/>
            <person name="Hug L.A."/>
            <person name="Sharon I."/>
            <person name="Castelle C.J."/>
            <person name="Probst A.J."/>
            <person name="Thomas B.C."/>
            <person name="Singh A."/>
            <person name="Wilkins M.J."/>
            <person name="Karaoz U."/>
            <person name="Brodie E.L."/>
            <person name="Williams K.H."/>
            <person name="Hubbard S.S."/>
            <person name="Banfield J.F."/>
        </authorList>
    </citation>
    <scope>NUCLEOTIDE SEQUENCE [LARGE SCALE GENOMIC DNA]</scope>
</reference>